<dbReference type="AlphaFoldDB" id="A0A8J6CEL1"/>
<name>A0A8J6CEL1_DIALT</name>
<organism evidence="1 2">
    <name type="scientific">Diacronema lutheri</name>
    <name type="common">Unicellular marine alga</name>
    <name type="synonym">Monochrysis lutheri</name>
    <dbReference type="NCBI Taxonomy" id="2081491"/>
    <lineage>
        <taxon>Eukaryota</taxon>
        <taxon>Haptista</taxon>
        <taxon>Haptophyta</taxon>
        <taxon>Pavlovophyceae</taxon>
        <taxon>Pavlovales</taxon>
        <taxon>Pavlovaceae</taxon>
        <taxon>Diacronema</taxon>
    </lineage>
</organism>
<keyword evidence="2" id="KW-1185">Reference proteome</keyword>
<sequence>MAVVAPPPSLRAHASTRRSRVVAFDAQSGVQTFRDAWSMAGDIVLSRTVAFIAANVIATLAWRGISGALEGATPKPARKSSAATRDELGAAASTRAREVPLQQWLKLIPCVLIDLGGDASYALPFVGDIGDVTWAPTSALLLKQLFGSNAIAGVDFVKEILPFTDIIPVATIAWTLETFAPDSAAAKALGIKPPVE</sequence>
<protein>
    <submittedName>
        <fullName evidence="1">Uncharacterized protein</fullName>
    </submittedName>
</protein>
<evidence type="ECO:0000313" key="1">
    <source>
        <dbReference type="EMBL" id="KAG8464693.1"/>
    </source>
</evidence>
<proteinExistence type="predicted"/>
<gene>
    <name evidence="1" type="ORF">KFE25_010061</name>
</gene>
<dbReference type="Proteomes" id="UP000751190">
    <property type="component" value="Unassembled WGS sequence"/>
</dbReference>
<comment type="caution">
    <text evidence="1">The sequence shown here is derived from an EMBL/GenBank/DDBJ whole genome shotgun (WGS) entry which is preliminary data.</text>
</comment>
<dbReference type="EMBL" id="JAGTXO010000012">
    <property type="protein sequence ID" value="KAG8464693.1"/>
    <property type="molecule type" value="Genomic_DNA"/>
</dbReference>
<dbReference type="OrthoDB" id="192262at2759"/>
<accession>A0A8J6CEL1</accession>
<reference evidence="1" key="1">
    <citation type="submission" date="2021-05" db="EMBL/GenBank/DDBJ databases">
        <title>The genome of the haptophyte Pavlova lutheri (Diacronema luteri, Pavlovales) - a model for lipid biosynthesis in eukaryotic algae.</title>
        <authorList>
            <person name="Hulatt C.J."/>
            <person name="Posewitz M.C."/>
        </authorList>
    </citation>
    <scope>NUCLEOTIDE SEQUENCE</scope>
    <source>
        <strain evidence="1">NIVA-4/92</strain>
    </source>
</reference>
<evidence type="ECO:0000313" key="2">
    <source>
        <dbReference type="Proteomes" id="UP000751190"/>
    </source>
</evidence>